<dbReference type="InterPro" id="IPR002838">
    <property type="entry name" value="AIM24"/>
</dbReference>
<dbReference type="Proteomes" id="UP000729701">
    <property type="component" value="Unassembled WGS sequence"/>
</dbReference>
<organism evidence="1 2">
    <name type="scientific">Cyanomargarita calcarea GSE-NOS-MK-12-04C</name>
    <dbReference type="NCBI Taxonomy" id="2839659"/>
    <lineage>
        <taxon>Bacteria</taxon>
        <taxon>Bacillati</taxon>
        <taxon>Cyanobacteriota</taxon>
        <taxon>Cyanophyceae</taxon>
        <taxon>Nostocales</taxon>
        <taxon>Cyanomargaritaceae</taxon>
        <taxon>Cyanomargarita</taxon>
    </lineage>
</organism>
<dbReference type="InterPro" id="IPR016031">
    <property type="entry name" value="Trp_RNA-bd_attenuator-like_dom"/>
</dbReference>
<dbReference type="Pfam" id="PF01987">
    <property type="entry name" value="AIM24"/>
    <property type="match status" value="1"/>
</dbReference>
<evidence type="ECO:0000313" key="2">
    <source>
        <dbReference type="Proteomes" id="UP000729701"/>
    </source>
</evidence>
<dbReference type="PANTHER" id="PTHR43657:SF1">
    <property type="entry name" value="ALTERED INHERITANCE OF MITOCHONDRIA PROTEIN 24, MITOCHONDRIAL"/>
    <property type="match status" value="1"/>
</dbReference>
<sequence length="227" mass="24166">MEIKILQQPDSAIAHVKMQAGEELVAEAGCMIAMSGNLNVSTTLRQGKGGGILGGLKRMVAGESIFLSVFRSPVNGGEIYLAPKLMGDILVYKINGNELVVQASSYLASESNVDINLGFQGFKSVFSGESIFWLTISGYGEVALSSFGAIYEIDVDDEYVVDTGHIVAFEKSLTFSISKANTSWLGAFFGGEGLVCRFKGKGKVFCQTHNAGAFGQLLGSQLPAKKQ</sequence>
<dbReference type="PANTHER" id="PTHR43657">
    <property type="entry name" value="TRYPTOPHAN RNA-BINDING ATTENUATOR PROTEIN-LIKE PROTEIN"/>
    <property type="match status" value="1"/>
</dbReference>
<gene>
    <name evidence="1" type="ORF">KME60_30755</name>
</gene>
<evidence type="ECO:0000313" key="1">
    <source>
        <dbReference type="EMBL" id="MBW4671691.1"/>
    </source>
</evidence>
<comment type="caution">
    <text evidence="1">The sequence shown here is derived from an EMBL/GenBank/DDBJ whole genome shotgun (WGS) entry which is preliminary data.</text>
</comment>
<protein>
    <submittedName>
        <fullName evidence="1">TIGR00266 family protein</fullName>
    </submittedName>
</protein>
<accession>A0A951QT94</accession>
<name>A0A951QT94_9CYAN</name>
<dbReference type="EMBL" id="JAHHGZ010000051">
    <property type="protein sequence ID" value="MBW4671691.1"/>
    <property type="molecule type" value="Genomic_DNA"/>
</dbReference>
<dbReference type="AlphaFoldDB" id="A0A951QT94"/>
<dbReference type="InterPro" id="IPR036983">
    <property type="entry name" value="AIM24_sf"/>
</dbReference>
<proteinExistence type="predicted"/>
<dbReference type="Gene3D" id="3.60.160.10">
    <property type="entry name" value="Mitochondrial biogenesis AIM24"/>
    <property type="match status" value="1"/>
</dbReference>
<dbReference type="NCBIfam" id="TIGR00266">
    <property type="entry name" value="TIGR00266 family protein"/>
    <property type="match status" value="1"/>
</dbReference>
<dbReference type="SUPFAM" id="SSF51219">
    <property type="entry name" value="TRAP-like"/>
    <property type="match status" value="1"/>
</dbReference>
<reference evidence="1" key="1">
    <citation type="submission" date="2021-05" db="EMBL/GenBank/DDBJ databases">
        <authorList>
            <person name="Pietrasiak N."/>
            <person name="Ward R."/>
            <person name="Stajich J.E."/>
            <person name="Kurbessoian T."/>
        </authorList>
    </citation>
    <scope>NUCLEOTIDE SEQUENCE</scope>
    <source>
        <strain evidence="1">GSE-NOS-MK-12-04C</strain>
    </source>
</reference>
<reference evidence="1" key="2">
    <citation type="journal article" date="2022" name="Microbiol. Resour. Announc.">
        <title>Metagenome Sequencing to Explore Phylogenomics of Terrestrial Cyanobacteria.</title>
        <authorList>
            <person name="Ward R.D."/>
            <person name="Stajich J.E."/>
            <person name="Johansen J.R."/>
            <person name="Huntemann M."/>
            <person name="Clum A."/>
            <person name="Foster B."/>
            <person name="Foster B."/>
            <person name="Roux S."/>
            <person name="Palaniappan K."/>
            <person name="Varghese N."/>
            <person name="Mukherjee S."/>
            <person name="Reddy T.B.K."/>
            <person name="Daum C."/>
            <person name="Copeland A."/>
            <person name="Chen I.A."/>
            <person name="Ivanova N.N."/>
            <person name="Kyrpides N.C."/>
            <person name="Shapiro N."/>
            <person name="Eloe-Fadrosh E.A."/>
            <person name="Pietrasiak N."/>
        </authorList>
    </citation>
    <scope>NUCLEOTIDE SEQUENCE</scope>
    <source>
        <strain evidence="1">GSE-NOS-MK-12-04C</strain>
    </source>
</reference>